<dbReference type="InterPro" id="IPR036685">
    <property type="entry name" value="YehU-like_sf"/>
</dbReference>
<dbReference type="NCBIfam" id="NF003438">
    <property type="entry name" value="PRK04966.1"/>
    <property type="match status" value="1"/>
</dbReference>
<comment type="caution">
    <text evidence="3">The sequence shown here is derived from an EMBL/GenBank/DDBJ whole genome shotgun (WGS) entry which is preliminary data.</text>
</comment>
<dbReference type="InterPro" id="IPR010648">
    <property type="entry name" value="UPF0270"/>
</dbReference>
<accession>A0A1B8H1Y0</accession>
<dbReference type="Gene3D" id="1.10.10.610">
    <property type="entry name" value="YehU-like"/>
    <property type="match status" value="1"/>
</dbReference>
<evidence type="ECO:0000256" key="1">
    <source>
        <dbReference type="ARBA" id="ARBA00006450"/>
    </source>
</evidence>
<dbReference type="RefSeq" id="WP_067405591.1">
    <property type="nucleotide sequence ID" value="NZ_LZEY01000059.1"/>
</dbReference>
<dbReference type="PIRSF" id="PIRSF006169">
    <property type="entry name" value="UCP006169"/>
    <property type="match status" value="1"/>
</dbReference>
<dbReference type="AlphaFoldDB" id="A0A1B8H1Y0"/>
<dbReference type="Proteomes" id="UP000092377">
    <property type="component" value="Unassembled WGS sequence"/>
</dbReference>
<dbReference type="OrthoDB" id="6120729at2"/>
<evidence type="ECO:0000256" key="2">
    <source>
        <dbReference type="HAMAP-Rule" id="MF_00690"/>
    </source>
</evidence>
<proteinExistence type="inferred from homology"/>
<comment type="similarity">
    <text evidence="1 2">Belongs to the UPF0270 family.</text>
</comment>
<keyword evidence="4" id="KW-1185">Reference proteome</keyword>
<evidence type="ECO:0000313" key="3">
    <source>
        <dbReference type="EMBL" id="OBU03079.1"/>
    </source>
</evidence>
<protein>
    <recommendedName>
        <fullName evidence="2">UPF0270 protein AYY18_10390</fullName>
    </recommendedName>
</protein>
<name>A0A1B8H1Y0_9GAMM</name>
<reference evidence="4" key="1">
    <citation type="submission" date="2016-06" db="EMBL/GenBank/DDBJ databases">
        <authorList>
            <person name="Butler K."/>
        </authorList>
    </citation>
    <scope>NUCLEOTIDE SEQUENCE [LARGE SCALE GENOMIC DNA]</scope>
    <source>
        <strain evidence="4">GCSL-Mp20</strain>
    </source>
</reference>
<evidence type="ECO:0000313" key="4">
    <source>
        <dbReference type="Proteomes" id="UP000092377"/>
    </source>
</evidence>
<gene>
    <name evidence="3" type="ORF">AYY18_10390</name>
</gene>
<dbReference type="EMBL" id="LZEY01000059">
    <property type="protein sequence ID" value="OBU03079.1"/>
    <property type="molecule type" value="Genomic_DNA"/>
</dbReference>
<sequence length="72" mass="8250">MIIPWQEIDAQTLQNILESIVLREGTDYGEYEKSLSDKVTDLCNQLKNGEIVIVWSELHETLNIMPAAEFRG</sequence>
<organism evidence="3 4">
    <name type="scientific">Morganella psychrotolerans</name>
    <dbReference type="NCBI Taxonomy" id="368603"/>
    <lineage>
        <taxon>Bacteria</taxon>
        <taxon>Pseudomonadati</taxon>
        <taxon>Pseudomonadota</taxon>
        <taxon>Gammaproteobacteria</taxon>
        <taxon>Enterobacterales</taxon>
        <taxon>Morganellaceae</taxon>
        <taxon>Morganella</taxon>
    </lineage>
</organism>
<dbReference type="SUPFAM" id="SSF118001">
    <property type="entry name" value="YehU-like"/>
    <property type="match status" value="1"/>
</dbReference>
<dbReference type="Pfam" id="PF06794">
    <property type="entry name" value="UPF0270"/>
    <property type="match status" value="1"/>
</dbReference>
<dbReference type="HAMAP" id="MF_00690">
    <property type="entry name" value="UPF0270"/>
    <property type="match status" value="1"/>
</dbReference>